<protein>
    <submittedName>
        <fullName evidence="1">Uncharacterized protein</fullName>
    </submittedName>
</protein>
<evidence type="ECO:0000313" key="1">
    <source>
        <dbReference type="EMBL" id="GAW97035.1"/>
    </source>
</evidence>
<dbReference type="Proteomes" id="UP000197068">
    <property type="component" value="Unassembled WGS sequence"/>
</dbReference>
<sequence>MGYFRVLTLGIEDQVSNDEKPVNWYTNKNT</sequence>
<proteinExistence type="predicted"/>
<dbReference type="EMBL" id="BDQM01000024">
    <property type="protein sequence ID" value="GAW97035.1"/>
    <property type="molecule type" value="Genomic_DNA"/>
</dbReference>
<organism evidence="1 2">
    <name type="scientific">Colwellia marinimaniae</name>
    <dbReference type="NCBI Taxonomy" id="1513592"/>
    <lineage>
        <taxon>Bacteria</taxon>
        <taxon>Pseudomonadati</taxon>
        <taxon>Pseudomonadota</taxon>
        <taxon>Gammaproteobacteria</taxon>
        <taxon>Alteromonadales</taxon>
        <taxon>Colwelliaceae</taxon>
        <taxon>Colwellia</taxon>
    </lineage>
</organism>
<accession>A0ABQ0MXE2</accession>
<name>A0ABQ0MXE2_9GAMM</name>
<gene>
    <name evidence="1" type="ORF">MTCD1_02661</name>
</gene>
<comment type="caution">
    <text evidence="1">The sequence shown here is derived from an EMBL/GenBank/DDBJ whole genome shotgun (WGS) entry which is preliminary data.</text>
</comment>
<reference evidence="1 2" key="1">
    <citation type="submission" date="2017-06" db="EMBL/GenBank/DDBJ databases">
        <title>Whole Genome Sequences of Colwellia marinimaniae MTCD1.</title>
        <authorList>
            <person name="Kusumoto H."/>
            <person name="Inoue M."/>
            <person name="Tanikawa K."/>
            <person name="Maeji H."/>
            <person name="Cameron J.H."/>
            <person name="Bartlett D.H."/>
        </authorList>
    </citation>
    <scope>NUCLEOTIDE SEQUENCE [LARGE SCALE GENOMIC DNA]</scope>
    <source>
        <strain evidence="1 2">MTCD1</strain>
    </source>
</reference>
<keyword evidence="2" id="KW-1185">Reference proteome</keyword>
<evidence type="ECO:0000313" key="2">
    <source>
        <dbReference type="Proteomes" id="UP000197068"/>
    </source>
</evidence>